<dbReference type="PROSITE" id="PS50172">
    <property type="entry name" value="BRCT"/>
    <property type="match status" value="1"/>
</dbReference>
<dbReference type="InterPro" id="IPR013840">
    <property type="entry name" value="DNAligase_N"/>
</dbReference>
<evidence type="ECO:0000259" key="16">
    <source>
        <dbReference type="PROSITE" id="PS50172"/>
    </source>
</evidence>
<dbReference type="PANTHER" id="PTHR23389">
    <property type="entry name" value="CHROMOSOME TRANSMISSION FIDELITY FACTOR 18"/>
    <property type="match status" value="1"/>
</dbReference>
<protein>
    <recommendedName>
        <fullName evidence="3 14">DNA ligase</fullName>
        <ecNumber evidence="2 14">6.5.1.2</ecNumber>
    </recommendedName>
    <alternativeName>
        <fullName evidence="14">Polydeoxyribonucleotide synthase [NAD(+)]</fullName>
    </alternativeName>
</protein>
<dbReference type="HAMAP" id="MF_01588">
    <property type="entry name" value="DNA_ligase_A"/>
    <property type="match status" value="1"/>
</dbReference>
<dbReference type="Proteomes" id="UP000179324">
    <property type="component" value="Unassembled WGS sequence"/>
</dbReference>
<evidence type="ECO:0000256" key="8">
    <source>
        <dbReference type="ARBA" id="ARBA00022833"/>
    </source>
</evidence>
<evidence type="ECO:0000256" key="9">
    <source>
        <dbReference type="ARBA" id="ARBA00022842"/>
    </source>
</evidence>
<dbReference type="Gene3D" id="1.10.150.20">
    <property type="entry name" value="5' to 3' exonuclease, C-terminal subdomain"/>
    <property type="match status" value="2"/>
</dbReference>
<dbReference type="Gene3D" id="3.30.470.30">
    <property type="entry name" value="DNA ligase/mRNA capping enzyme"/>
    <property type="match status" value="1"/>
</dbReference>
<evidence type="ECO:0000256" key="2">
    <source>
        <dbReference type="ARBA" id="ARBA00012722"/>
    </source>
</evidence>
<evidence type="ECO:0000256" key="11">
    <source>
        <dbReference type="ARBA" id="ARBA00023204"/>
    </source>
</evidence>
<keyword evidence="8 14" id="KW-0862">Zinc</keyword>
<evidence type="ECO:0000256" key="1">
    <source>
        <dbReference type="ARBA" id="ARBA00004067"/>
    </source>
</evidence>
<dbReference type="EMBL" id="MFKI01000004">
    <property type="protein sequence ID" value="OGG39630.1"/>
    <property type="molecule type" value="Genomic_DNA"/>
</dbReference>
<evidence type="ECO:0000256" key="14">
    <source>
        <dbReference type="HAMAP-Rule" id="MF_01588"/>
    </source>
</evidence>
<comment type="caution">
    <text evidence="17">The sequence shown here is derived from an EMBL/GenBank/DDBJ whole genome shotgun (WGS) entry which is preliminary data.</text>
</comment>
<dbReference type="Pfam" id="PF12826">
    <property type="entry name" value="HHH_2"/>
    <property type="match status" value="1"/>
</dbReference>
<dbReference type="PANTHER" id="PTHR23389:SF9">
    <property type="entry name" value="DNA LIGASE"/>
    <property type="match status" value="1"/>
</dbReference>
<dbReference type="NCBIfam" id="NF005932">
    <property type="entry name" value="PRK07956.1"/>
    <property type="match status" value="1"/>
</dbReference>
<dbReference type="GO" id="GO:0006260">
    <property type="term" value="P:DNA replication"/>
    <property type="evidence" value="ECO:0007669"/>
    <property type="project" value="UniProtKB-KW"/>
</dbReference>
<feature type="binding site" evidence="14">
    <location>
        <position position="432"/>
    </location>
    <ligand>
        <name>Zn(2+)</name>
        <dbReference type="ChEBI" id="CHEBI:29105"/>
    </ligand>
</feature>
<evidence type="ECO:0000313" key="17">
    <source>
        <dbReference type="EMBL" id="OGG39630.1"/>
    </source>
</evidence>
<evidence type="ECO:0000256" key="10">
    <source>
        <dbReference type="ARBA" id="ARBA00023027"/>
    </source>
</evidence>
<feature type="active site" description="N6-AMP-lysine intermediate" evidence="14">
    <location>
        <position position="117"/>
    </location>
</feature>
<dbReference type="InterPro" id="IPR033136">
    <property type="entry name" value="DNA_ligase_CS"/>
</dbReference>
<dbReference type="Gene3D" id="3.40.50.10190">
    <property type="entry name" value="BRCT domain"/>
    <property type="match status" value="1"/>
</dbReference>
<dbReference type="InterPro" id="IPR018239">
    <property type="entry name" value="DNA_ligase_AS"/>
</dbReference>
<sequence length="679" mass="75631">MDKNEAKKRIEGLKRTINRYRHSRLVLNKEEISPEAEDSLKKELFDLEQKFPGLITPDSPSQRVGGEPLKQFKKIRHEGRMTSLNDAFDEKDVSDWFERLQNFLGKKISAGFYCDLKMDGLAIELVYKNGFLETGSTRGDGEIGEDITKNLKTIESIPLKLQGDYPAFFVVRGEAFMTKKEFERVNKVNGKAGEKAFANPRNMAAGALRQLNPKITASRKLSFFAYSIYGRGKDYWRKYPSHEKEYKALLSYGVPVNPEGRVVSSFQEIFAFRKEIEKKRETLPYEIDGIVVTVNNGEICERAGIIGKAPRGAIAYKFSPREATTKVKSIKIQVGRTGALTPVAVLEPVSVGGVTITHASLHNYDEIRRLGIKIGDTVVVSRAGDVIPQVTKVMKDLRTGGEKEFRMPGFCPVDGSKIVKDGAIEKCSNPRCGARHRESLYHFVSRAALDIRGLGPKVIDRFLDEGLISDAADIFALEKGNIAVLPRFGEKSAENIVREINEKKNVPPSRFLYALGTLHVGGETAGLLAQEISNSEFLISKPTHVLKAFQKLSLDDLQTIPDIGPKVAESIHNWFRESRNVKLLEKLDKVGVKIISHKSSVVSHKLRGKTFVLTGTLESMSRDEAKEKIRAFGGDISESVSKKTGYVVAGSEPGSKLEKARKLGVKVIDEKQFLEVLTK</sequence>
<dbReference type="SUPFAM" id="SSF47781">
    <property type="entry name" value="RuvA domain 2-like"/>
    <property type="match status" value="1"/>
</dbReference>
<feature type="domain" description="BRCT" evidence="16">
    <location>
        <begin position="601"/>
        <end position="679"/>
    </location>
</feature>
<gene>
    <name evidence="14" type="primary">ligA</name>
    <name evidence="17" type="ORF">A2127_02165</name>
</gene>
<dbReference type="Pfam" id="PF00533">
    <property type="entry name" value="BRCT"/>
    <property type="match status" value="1"/>
</dbReference>
<keyword evidence="11 14" id="KW-0234">DNA repair</keyword>
<evidence type="ECO:0000256" key="4">
    <source>
        <dbReference type="ARBA" id="ARBA00022598"/>
    </source>
</evidence>
<comment type="caution">
    <text evidence="14">Lacks conserved residue(s) required for the propagation of feature annotation.</text>
</comment>
<feature type="binding site" evidence="14">
    <location>
        <begin position="83"/>
        <end position="84"/>
    </location>
    <ligand>
        <name>NAD(+)</name>
        <dbReference type="ChEBI" id="CHEBI:57540"/>
    </ligand>
</feature>
<keyword evidence="7 14" id="KW-0227">DNA damage</keyword>
<feature type="binding site" evidence="14">
    <location>
        <position position="174"/>
    </location>
    <ligand>
        <name>NAD(+)</name>
        <dbReference type="ChEBI" id="CHEBI:57540"/>
    </ligand>
</feature>
<keyword evidence="6 14" id="KW-0479">Metal-binding</keyword>
<keyword evidence="4 14" id="KW-0436">Ligase</keyword>
<dbReference type="SMART" id="SM00532">
    <property type="entry name" value="LIGANc"/>
    <property type="match status" value="1"/>
</dbReference>
<dbReference type="SMART" id="SM00292">
    <property type="entry name" value="BRCT"/>
    <property type="match status" value="1"/>
</dbReference>
<dbReference type="CDD" id="cd17748">
    <property type="entry name" value="BRCT_DNA_ligase_like"/>
    <property type="match status" value="1"/>
</dbReference>
<organism evidence="17 18">
    <name type="scientific">Candidatus Jorgensenbacteria bacterium GWC1_48_12</name>
    <dbReference type="NCBI Taxonomy" id="1798469"/>
    <lineage>
        <taxon>Bacteria</taxon>
        <taxon>Candidatus Joergenseniibacteriota</taxon>
    </lineage>
</organism>
<dbReference type="InterPro" id="IPR041663">
    <property type="entry name" value="DisA/LigA_HHH"/>
</dbReference>
<dbReference type="PIRSF" id="PIRSF001604">
    <property type="entry name" value="LigA"/>
    <property type="match status" value="1"/>
</dbReference>
<dbReference type="Pfam" id="PF14520">
    <property type="entry name" value="HHH_5"/>
    <property type="match status" value="1"/>
</dbReference>
<feature type="binding site" evidence="14">
    <location>
        <position position="411"/>
    </location>
    <ligand>
        <name>Zn(2+)</name>
        <dbReference type="ChEBI" id="CHEBI:29105"/>
    </ligand>
</feature>
<keyword evidence="10 14" id="KW-0520">NAD</keyword>
<dbReference type="FunFam" id="1.10.150.20:FF:000007">
    <property type="entry name" value="DNA ligase"/>
    <property type="match status" value="1"/>
</dbReference>
<dbReference type="InterPro" id="IPR013839">
    <property type="entry name" value="DNAligase_adenylation"/>
</dbReference>
<evidence type="ECO:0000256" key="5">
    <source>
        <dbReference type="ARBA" id="ARBA00022705"/>
    </source>
</evidence>
<dbReference type="SUPFAM" id="SSF52113">
    <property type="entry name" value="BRCT domain"/>
    <property type="match status" value="1"/>
</dbReference>
<keyword evidence="9 14" id="KW-0460">Magnesium</keyword>
<dbReference type="InterPro" id="IPR001679">
    <property type="entry name" value="DNA_ligase"/>
</dbReference>
<feature type="binding site" evidence="14">
    <location>
        <position position="138"/>
    </location>
    <ligand>
        <name>NAD(+)</name>
        <dbReference type="ChEBI" id="CHEBI:57540"/>
    </ligand>
</feature>
<keyword evidence="14" id="KW-0464">Manganese</keyword>
<evidence type="ECO:0000313" key="18">
    <source>
        <dbReference type="Proteomes" id="UP000179324"/>
    </source>
</evidence>
<reference evidence="17 18" key="1">
    <citation type="journal article" date="2016" name="Nat. Commun.">
        <title>Thousands of microbial genomes shed light on interconnected biogeochemical processes in an aquifer system.</title>
        <authorList>
            <person name="Anantharaman K."/>
            <person name="Brown C.T."/>
            <person name="Hug L.A."/>
            <person name="Sharon I."/>
            <person name="Castelle C.J."/>
            <person name="Probst A.J."/>
            <person name="Thomas B.C."/>
            <person name="Singh A."/>
            <person name="Wilkins M.J."/>
            <person name="Karaoz U."/>
            <person name="Brodie E.L."/>
            <person name="Williams K.H."/>
            <person name="Hubbard S.S."/>
            <person name="Banfield J.F."/>
        </authorList>
    </citation>
    <scope>NUCLEOTIDE SEQUENCE [LARGE SCALE GENOMIC DNA]</scope>
</reference>
<dbReference type="GO" id="GO:0006281">
    <property type="term" value="P:DNA repair"/>
    <property type="evidence" value="ECO:0007669"/>
    <property type="project" value="UniProtKB-KW"/>
</dbReference>
<dbReference type="PROSITE" id="PS01055">
    <property type="entry name" value="DNA_LIGASE_N1"/>
    <property type="match status" value="1"/>
</dbReference>
<dbReference type="InterPro" id="IPR036420">
    <property type="entry name" value="BRCT_dom_sf"/>
</dbReference>
<evidence type="ECO:0000256" key="7">
    <source>
        <dbReference type="ARBA" id="ARBA00022763"/>
    </source>
</evidence>
<dbReference type="PROSITE" id="PS01056">
    <property type="entry name" value="DNA_LIGASE_N2"/>
    <property type="match status" value="1"/>
</dbReference>
<dbReference type="InterPro" id="IPR003583">
    <property type="entry name" value="Hlx-hairpin-Hlx_DNA-bd_motif"/>
</dbReference>
<dbReference type="InterPro" id="IPR010994">
    <property type="entry name" value="RuvA_2-like"/>
</dbReference>
<dbReference type="Gene3D" id="2.40.50.140">
    <property type="entry name" value="Nucleic acid-binding proteins"/>
    <property type="match status" value="1"/>
</dbReference>
<comment type="similarity">
    <text evidence="13 14">Belongs to the NAD-dependent DNA ligase family. LigA subfamily.</text>
</comment>
<evidence type="ECO:0000256" key="12">
    <source>
        <dbReference type="ARBA" id="ARBA00034005"/>
    </source>
</evidence>
<accession>A0A1F6BRS9</accession>
<feature type="binding site" evidence="14">
    <location>
        <position position="427"/>
    </location>
    <ligand>
        <name>Zn(2+)</name>
        <dbReference type="ChEBI" id="CHEBI:29105"/>
    </ligand>
</feature>
<dbReference type="GO" id="GO:0003677">
    <property type="term" value="F:DNA binding"/>
    <property type="evidence" value="ECO:0007669"/>
    <property type="project" value="InterPro"/>
</dbReference>
<feature type="binding site" evidence="14">
    <location>
        <position position="115"/>
    </location>
    <ligand>
        <name>NAD(+)</name>
        <dbReference type="ChEBI" id="CHEBI:57540"/>
    </ligand>
</feature>
<proteinExistence type="inferred from homology"/>
<dbReference type="Gene3D" id="1.10.287.610">
    <property type="entry name" value="Helix hairpin bin"/>
    <property type="match status" value="1"/>
</dbReference>
<feature type="binding site" evidence="14">
    <location>
        <position position="317"/>
    </location>
    <ligand>
        <name>NAD(+)</name>
        <dbReference type="ChEBI" id="CHEBI:57540"/>
    </ligand>
</feature>
<dbReference type="SUPFAM" id="SSF56091">
    <property type="entry name" value="DNA ligase/mRNA capping enzyme, catalytic domain"/>
    <property type="match status" value="1"/>
</dbReference>
<name>A0A1F6BRS9_9BACT</name>
<dbReference type="AlphaFoldDB" id="A0A1F6BRS9"/>
<dbReference type="Pfam" id="PF01653">
    <property type="entry name" value="DNA_ligase_aden"/>
    <property type="match status" value="1"/>
</dbReference>
<dbReference type="FunFam" id="2.40.50.140:FF:000012">
    <property type="entry name" value="DNA ligase"/>
    <property type="match status" value="1"/>
</dbReference>
<dbReference type="CDD" id="cd00114">
    <property type="entry name" value="LIGANc"/>
    <property type="match status" value="1"/>
</dbReference>
<keyword evidence="5 14" id="KW-0235">DNA replication</keyword>
<evidence type="ECO:0000256" key="13">
    <source>
        <dbReference type="ARBA" id="ARBA00060881"/>
    </source>
</evidence>
<dbReference type="SUPFAM" id="SSF50249">
    <property type="entry name" value="Nucleic acid-binding proteins"/>
    <property type="match status" value="1"/>
</dbReference>
<dbReference type="SMART" id="SM00278">
    <property type="entry name" value="HhH1"/>
    <property type="match status" value="3"/>
</dbReference>
<dbReference type="EC" id="6.5.1.2" evidence="2 14"/>
<dbReference type="InterPro" id="IPR004150">
    <property type="entry name" value="NAD_DNA_ligase_OB"/>
</dbReference>
<dbReference type="GO" id="GO:0046872">
    <property type="term" value="F:metal ion binding"/>
    <property type="evidence" value="ECO:0007669"/>
    <property type="project" value="UniProtKB-KW"/>
</dbReference>
<dbReference type="InterPro" id="IPR012340">
    <property type="entry name" value="NA-bd_OB-fold"/>
</dbReference>
<dbReference type="NCBIfam" id="TIGR00575">
    <property type="entry name" value="dnlj"/>
    <property type="match status" value="1"/>
</dbReference>
<comment type="function">
    <text evidence="1 14">DNA ligase that catalyzes the formation of phosphodiester linkages between 5'-phosphoryl and 3'-hydroxyl groups in double-stranded DNA using NAD as a coenzyme and as the energy source for the reaction. It is essential for DNA replication and repair of damaged DNA.</text>
</comment>
<evidence type="ECO:0000256" key="6">
    <source>
        <dbReference type="ARBA" id="ARBA00022723"/>
    </source>
</evidence>
<evidence type="ECO:0000256" key="15">
    <source>
        <dbReference type="RuleBase" id="RU000618"/>
    </source>
</evidence>
<evidence type="ECO:0000256" key="3">
    <source>
        <dbReference type="ARBA" id="ARBA00013308"/>
    </source>
</evidence>
<dbReference type="Pfam" id="PF03120">
    <property type="entry name" value="OB_DNA_ligase"/>
    <property type="match status" value="1"/>
</dbReference>
<comment type="catalytic activity">
    <reaction evidence="12 14 15">
        <text>NAD(+) + (deoxyribonucleotide)n-3'-hydroxyl + 5'-phospho-(deoxyribonucleotide)m = (deoxyribonucleotide)n+m + AMP + beta-nicotinamide D-nucleotide.</text>
        <dbReference type="EC" id="6.5.1.2"/>
    </reaction>
</comment>
<dbReference type="GO" id="GO:0003911">
    <property type="term" value="F:DNA ligase (NAD+) activity"/>
    <property type="evidence" value="ECO:0007669"/>
    <property type="project" value="UniProtKB-UniRule"/>
</dbReference>
<comment type="cofactor">
    <cofactor evidence="14">
        <name>Mg(2+)</name>
        <dbReference type="ChEBI" id="CHEBI:18420"/>
    </cofactor>
    <cofactor evidence="14">
        <name>Mn(2+)</name>
        <dbReference type="ChEBI" id="CHEBI:29035"/>
    </cofactor>
</comment>
<dbReference type="InterPro" id="IPR001357">
    <property type="entry name" value="BRCT_dom"/>
</dbReference>